<comment type="similarity">
    <text evidence="1">Belongs to the DNA polymerase type-Y family.</text>
</comment>
<keyword evidence="3" id="KW-0808">Transferase</keyword>
<evidence type="ECO:0000259" key="2">
    <source>
        <dbReference type="PROSITE" id="PS50173"/>
    </source>
</evidence>
<dbReference type="AlphaFoldDB" id="A0A7X2TRS8"/>
<reference evidence="3 4" key="1">
    <citation type="submission" date="2019-08" db="EMBL/GenBank/DDBJ databases">
        <title>In-depth cultivation of the pig gut microbiome towards novel bacterial diversity and tailored functional studies.</title>
        <authorList>
            <person name="Wylensek D."/>
            <person name="Hitch T.C.A."/>
            <person name="Clavel T."/>
        </authorList>
    </citation>
    <scope>NUCLEOTIDE SEQUENCE [LARGE SCALE GENOMIC DNA]</scope>
    <source>
        <strain evidence="3 4">NM-380-WT-3C1</strain>
    </source>
</reference>
<dbReference type="Pfam" id="PF11799">
    <property type="entry name" value="IMS_C"/>
    <property type="match status" value="1"/>
</dbReference>
<dbReference type="PROSITE" id="PS50173">
    <property type="entry name" value="UMUC"/>
    <property type="match status" value="1"/>
</dbReference>
<accession>A0A7X2TRS8</accession>
<dbReference type="InterPro" id="IPR050116">
    <property type="entry name" value="DNA_polymerase-Y"/>
</dbReference>
<protein>
    <submittedName>
        <fullName evidence="3">DNA methylase</fullName>
    </submittedName>
</protein>
<keyword evidence="3" id="KW-0489">Methyltransferase</keyword>
<dbReference type="PANTHER" id="PTHR11076:SF35">
    <property type="entry name" value="DNA REPAIR PROTEIN HOMOLOG YOBH"/>
    <property type="match status" value="1"/>
</dbReference>
<dbReference type="PANTHER" id="PTHR11076">
    <property type="entry name" value="DNA REPAIR POLYMERASE UMUC / TRANSFERASE FAMILY MEMBER"/>
    <property type="match status" value="1"/>
</dbReference>
<dbReference type="Pfam" id="PF00817">
    <property type="entry name" value="IMS"/>
    <property type="match status" value="1"/>
</dbReference>
<dbReference type="InterPro" id="IPR043502">
    <property type="entry name" value="DNA/RNA_pol_sf"/>
</dbReference>
<evidence type="ECO:0000313" key="3">
    <source>
        <dbReference type="EMBL" id="MSU06440.1"/>
    </source>
</evidence>
<gene>
    <name evidence="3" type="ORF">FYJ80_06545</name>
</gene>
<dbReference type="Gene3D" id="3.40.1170.60">
    <property type="match status" value="1"/>
</dbReference>
<dbReference type="InterPro" id="IPR043128">
    <property type="entry name" value="Rev_trsase/Diguanyl_cyclase"/>
</dbReference>
<dbReference type="InterPro" id="IPR001126">
    <property type="entry name" value="UmuC"/>
</dbReference>
<dbReference type="GO" id="GO:0006281">
    <property type="term" value="P:DNA repair"/>
    <property type="evidence" value="ECO:0007669"/>
    <property type="project" value="InterPro"/>
</dbReference>
<evidence type="ECO:0000256" key="1">
    <source>
        <dbReference type="ARBA" id="ARBA00010945"/>
    </source>
</evidence>
<dbReference type="GO" id="GO:0032259">
    <property type="term" value="P:methylation"/>
    <property type="evidence" value="ECO:0007669"/>
    <property type="project" value="UniProtKB-KW"/>
</dbReference>
<dbReference type="GO" id="GO:0042276">
    <property type="term" value="P:error-prone translesion synthesis"/>
    <property type="evidence" value="ECO:0007669"/>
    <property type="project" value="TreeGrafter"/>
</dbReference>
<feature type="domain" description="UmuC" evidence="2">
    <location>
        <begin position="6"/>
        <end position="231"/>
    </location>
</feature>
<dbReference type="SUPFAM" id="SSF56672">
    <property type="entry name" value="DNA/RNA polymerases"/>
    <property type="match status" value="1"/>
</dbReference>
<dbReference type="GO" id="GO:0003887">
    <property type="term" value="F:DNA-directed DNA polymerase activity"/>
    <property type="evidence" value="ECO:0007669"/>
    <property type="project" value="TreeGrafter"/>
</dbReference>
<dbReference type="GO" id="GO:0008168">
    <property type="term" value="F:methyltransferase activity"/>
    <property type="evidence" value="ECO:0007669"/>
    <property type="project" value="UniProtKB-KW"/>
</dbReference>
<evidence type="ECO:0000313" key="4">
    <source>
        <dbReference type="Proteomes" id="UP000460549"/>
    </source>
</evidence>
<name>A0A7X2TRS8_9SPIO</name>
<proteinExistence type="inferred from homology"/>
<dbReference type="Proteomes" id="UP000460549">
    <property type="component" value="Unassembled WGS sequence"/>
</dbReference>
<dbReference type="EMBL" id="VUNN01000011">
    <property type="protein sequence ID" value="MSU06440.1"/>
    <property type="molecule type" value="Genomic_DNA"/>
</dbReference>
<dbReference type="GO" id="GO:0003684">
    <property type="term" value="F:damaged DNA binding"/>
    <property type="evidence" value="ECO:0007669"/>
    <property type="project" value="InterPro"/>
</dbReference>
<dbReference type="Gene3D" id="3.30.70.270">
    <property type="match status" value="1"/>
</dbReference>
<organism evidence="3 4">
    <name type="scientific">Bullifex porci</name>
    <dbReference type="NCBI Taxonomy" id="2606638"/>
    <lineage>
        <taxon>Bacteria</taxon>
        <taxon>Pseudomonadati</taxon>
        <taxon>Spirochaetota</taxon>
        <taxon>Spirochaetia</taxon>
        <taxon>Spirochaetales</taxon>
        <taxon>Spirochaetaceae</taxon>
        <taxon>Bullifex</taxon>
    </lineage>
</organism>
<keyword evidence="4" id="KW-1185">Reference proteome</keyword>
<comment type="caution">
    <text evidence="3">The sequence shown here is derived from an EMBL/GenBank/DDBJ whole genome shotgun (WGS) entry which is preliminary data.</text>
</comment>
<dbReference type="Gene3D" id="1.10.150.20">
    <property type="entry name" value="5' to 3' exonuclease, C-terminal subdomain"/>
    <property type="match status" value="1"/>
</dbReference>
<dbReference type="GO" id="GO:0009432">
    <property type="term" value="P:SOS response"/>
    <property type="evidence" value="ECO:0007669"/>
    <property type="project" value="TreeGrafter"/>
</dbReference>
<dbReference type="RefSeq" id="WP_154425410.1">
    <property type="nucleotide sequence ID" value="NZ_VUNN01000011.1"/>
</dbReference>
<dbReference type="InterPro" id="IPR017961">
    <property type="entry name" value="DNA_pol_Y-fam_little_finger"/>
</dbReference>
<sequence>MTEKVYIAIDLKSFYASAECVSRSLDPLDANLVVADSSRSEKTICLAVSPSLKAYGIKGRPRLFEVVEILKDLNRKRASSAKQYGSSKSKRELDSNPHLAIDFHIANPRMSYYIDISKSIYSIYLNYVSPDDIHVYSIDEVFIDATSYLKLYKLDAFAFTSLLINEVLKQTGITATAGIGSNLYLAKIAMDVEAKHIKADKNGVRIATLDEISYRKKLWTHTPLTDFWRFGPGLVSHLERLGIYTMGDLAKASLGGKNDFLNEDRLYKEFGVNAELLIDHAWGCESCLMKDIKSYRPENTSLTQGQVLSSAYRFEKAEIVLKEMADLISLDLVSKDLVASGISLYVGYDIDNIKFGAFSGDIKFDHYGRSVPKSVNKAKRLATPTSSASILIKEFDFLFKEIVNPKLTIRRINIAVTDLISVVEAQRDKQLDLFETDQEQEALDKERALQKVTIEIKEKFGKNAILRALDYTEGATTRARNKQIGGHNA</sequence>
<dbReference type="GO" id="GO:0005829">
    <property type="term" value="C:cytosol"/>
    <property type="evidence" value="ECO:0007669"/>
    <property type="project" value="TreeGrafter"/>
</dbReference>